<feature type="coiled-coil region" evidence="1">
    <location>
        <begin position="271"/>
        <end position="406"/>
    </location>
</feature>
<sequence>MKIEVLHIYGYGRLENREYTLSQLSVLYGENEAGKSTIRSFIKSILFGFPTRGQYRYEPRTGGRYGGALTLQTNQYGRIKIERLPKTAVGEVTIYLEDGTRGGEELLEGILQGMDSTLFDSIFSFDVHGLQNIHTVSREELGSYLFSAGAIGTDAILQLEKKLDSGMEALFKPNGRKPLVNAALQEASKLKEELERWQHKLDTYKDWASKKRSSEEKLTELQLEQEQLRLAIRDYETMTTLQPLQLEKKKYESFLSSVAASSFPVNGINRYERLLEEWKAIRLRLQTLRKKIEDAEQTIESFSTRQHILEQEAVVEACRLGYMSYETAKRDVLSLQTELARLEEEKQELRTSIGFSGDALLFHASLSAKEGVMEAAQAFKRLTEQKQQLDEQFAAAKELLEQLEEQVRYVAGSLLSATERMQCEKLLENEAFTEAAASTHMLHLLKEKQGRQAEEELIRRKKRNVLFYILLSVNSIVLAASLFLNVKLVLFACLFAFVCIVLFFTVGSNKQQSLALELEKDLAALQGMGRSEETIQAKHRLHMDDERKQQLEREQFKLQQAERAYERIVSQYEEWEKNMYVLQKEVQAWKEKTGLPSALPAAQLIPAFERLEKLQQGERETIKRKERIGLLEGETKTFEKKLRGLQDIFAVRDENSAALLYGMSEILKEEKQKVQQHQQLKQQIVQWEIEIQELQIIDSKLEQERDTLWSSADAQTEEQFVIRGQKAEKAHEAQKQLSFLEVQIEVLRTRLVNLSIADIGEDCAALLQEAVKKQQRLHEMQQQLQHEAATCTAEMTALENGSTYRDIVHEWEAKRSQLRELVKKWSAYAVAKAALQNTTARYYKERLPLILKKAERYFTHVTNGQYTRLLTPSAEQALQVERKDGQRFFCHELSQATTEQVYLSLRLALACAYDVQESYPLIIDDSFVHFDAVRTKQTIELIKEIVKERQVIVFTCHPHLLSHFSEDTVIVLKNGAEPA</sequence>
<protein>
    <submittedName>
        <fullName evidence="4">AAA family ATPase</fullName>
    </submittedName>
</protein>
<proteinExistence type="predicted"/>
<name>A0ABV5WKY8_9BACI</name>
<evidence type="ECO:0000256" key="2">
    <source>
        <dbReference type="SAM" id="Phobius"/>
    </source>
</evidence>
<dbReference type="InterPro" id="IPR038734">
    <property type="entry name" value="YhaN_AAA"/>
</dbReference>
<evidence type="ECO:0000256" key="1">
    <source>
        <dbReference type="SAM" id="Coils"/>
    </source>
</evidence>
<evidence type="ECO:0000313" key="4">
    <source>
        <dbReference type="EMBL" id="MFB9761077.1"/>
    </source>
</evidence>
<evidence type="ECO:0000313" key="5">
    <source>
        <dbReference type="Proteomes" id="UP001589609"/>
    </source>
</evidence>
<keyword evidence="5" id="KW-1185">Reference proteome</keyword>
<dbReference type="Gene3D" id="3.40.50.300">
    <property type="entry name" value="P-loop containing nucleotide triphosphate hydrolases"/>
    <property type="match status" value="2"/>
</dbReference>
<keyword evidence="2" id="KW-0472">Membrane</keyword>
<feature type="coiled-coil region" evidence="1">
    <location>
        <begin position="180"/>
        <end position="238"/>
    </location>
</feature>
<keyword evidence="2" id="KW-1133">Transmembrane helix</keyword>
<feature type="coiled-coil region" evidence="1">
    <location>
        <begin position="551"/>
        <end position="592"/>
    </location>
</feature>
<feature type="coiled-coil region" evidence="1">
    <location>
        <begin position="730"/>
        <end position="787"/>
    </location>
</feature>
<feature type="transmembrane region" description="Helical" evidence="2">
    <location>
        <begin position="465"/>
        <end position="483"/>
    </location>
</feature>
<dbReference type="Pfam" id="PF13514">
    <property type="entry name" value="AAA_27"/>
    <property type="match status" value="1"/>
</dbReference>
<feature type="coiled-coil region" evidence="1">
    <location>
        <begin position="663"/>
        <end position="704"/>
    </location>
</feature>
<dbReference type="PANTHER" id="PTHR41259:SF1">
    <property type="entry name" value="DOUBLE-STRAND BREAK REPAIR RAD50 ATPASE, PUTATIVE-RELATED"/>
    <property type="match status" value="1"/>
</dbReference>
<keyword evidence="1" id="KW-0175">Coiled coil</keyword>
<comment type="caution">
    <text evidence="4">The sequence shown here is derived from an EMBL/GenBank/DDBJ whole genome shotgun (WGS) entry which is preliminary data.</text>
</comment>
<feature type="transmembrane region" description="Helical" evidence="2">
    <location>
        <begin position="489"/>
        <end position="506"/>
    </location>
</feature>
<dbReference type="PANTHER" id="PTHR41259">
    <property type="entry name" value="DOUBLE-STRAND BREAK REPAIR RAD50 ATPASE, PUTATIVE-RELATED"/>
    <property type="match status" value="1"/>
</dbReference>
<dbReference type="EMBL" id="JBHMAF010000187">
    <property type="protein sequence ID" value="MFB9761077.1"/>
    <property type="molecule type" value="Genomic_DNA"/>
</dbReference>
<dbReference type="Proteomes" id="UP001589609">
    <property type="component" value="Unassembled WGS sequence"/>
</dbReference>
<organism evidence="4 5">
    <name type="scientific">Ectobacillus funiculus</name>
    <dbReference type="NCBI Taxonomy" id="137993"/>
    <lineage>
        <taxon>Bacteria</taxon>
        <taxon>Bacillati</taxon>
        <taxon>Bacillota</taxon>
        <taxon>Bacilli</taxon>
        <taxon>Bacillales</taxon>
        <taxon>Bacillaceae</taxon>
        <taxon>Ectobacillus</taxon>
    </lineage>
</organism>
<dbReference type="SUPFAM" id="SSF52540">
    <property type="entry name" value="P-loop containing nucleoside triphosphate hydrolases"/>
    <property type="match status" value="1"/>
</dbReference>
<accession>A0ABV5WKY8</accession>
<dbReference type="RefSeq" id="WP_379951320.1">
    <property type="nucleotide sequence ID" value="NZ_JBHMAF010000187.1"/>
</dbReference>
<evidence type="ECO:0000259" key="3">
    <source>
        <dbReference type="Pfam" id="PF13514"/>
    </source>
</evidence>
<gene>
    <name evidence="4" type="ORF">ACFFMS_22765</name>
</gene>
<dbReference type="InterPro" id="IPR027417">
    <property type="entry name" value="P-loop_NTPase"/>
</dbReference>
<feature type="domain" description="YhaN AAA" evidence="3">
    <location>
        <begin position="1"/>
        <end position="198"/>
    </location>
</feature>
<keyword evidence="2" id="KW-0812">Transmembrane</keyword>
<reference evidence="4 5" key="1">
    <citation type="submission" date="2024-09" db="EMBL/GenBank/DDBJ databases">
        <authorList>
            <person name="Sun Q."/>
            <person name="Mori K."/>
        </authorList>
    </citation>
    <scope>NUCLEOTIDE SEQUENCE [LARGE SCALE GENOMIC DNA]</scope>
    <source>
        <strain evidence="4 5">JCM 11201</strain>
    </source>
</reference>